<dbReference type="EMBL" id="RBLJ01000001">
    <property type="protein sequence ID" value="RKS66698.1"/>
    <property type="molecule type" value="Genomic_DNA"/>
</dbReference>
<reference evidence="2 3" key="1">
    <citation type="submission" date="2018-10" db="EMBL/GenBank/DDBJ databases">
        <title>Genomic Encyclopedia of Archaeal and Bacterial Type Strains, Phase II (KMG-II): from individual species to whole genera.</title>
        <authorList>
            <person name="Goeker M."/>
        </authorList>
    </citation>
    <scope>NUCLEOTIDE SEQUENCE [LARGE SCALE GENOMIC DNA]</scope>
    <source>
        <strain evidence="2 3">DSM 15149</strain>
    </source>
</reference>
<feature type="chain" id="PRO_5045424121" description="Fimbrial protein" evidence="1">
    <location>
        <begin position="23"/>
        <end position="128"/>
    </location>
</feature>
<keyword evidence="1" id="KW-0732">Signal</keyword>
<dbReference type="Proteomes" id="UP000280955">
    <property type="component" value="Unassembled WGS sequence"/>
</dbReference>
<evidence type="ECO:0000313" key="3">
    <source>
        <dbReference type="Proteomes" id="UP000280955"/>
    </source>
</evidence>
<accession>A0ABX9ST60</accession>
<gene>
    <name evidence="2" type="ORF">BDD30_1034</name>
</gene>
<sequence length="128" mass="14393">MKLNKIVIVVILTFCVISFANKATQCHYIVTFSDSIITISYSIDPNTFDQTVSPSGELKGEKILPPKNAEIRWKNCSLEPVVQRLLSRVILKVLLALPGVMNKPDKPPKSCQWEKLSMFILIAISTFQ</sequence>
<evidence type="ECO:0000256" key="1">
    <source>
        <dbReference type="SAM" id="SignalP"/>
    </source>
</evidence>
<comment type="caution">
    <text evidence="2">The sequence shown here is derived from an EMBL/GenBank/DDBJ whole genome shotgun (WGS) entry which is preliminary data.</text>
</comment>
<feature type="signal peptide" evidence="1">
    <location>
        <begin position="1"/>
        <end position="22"/>
    </location>
</feature>
<organism evidence="2 3">
    <name type="scientific">Photorhabdus asymbiotica</name>
    <dbReference type="NCBI Taxonomy" id="291112"/>
    <lineage>
        <taxon>Bacteria</taxon>
        <taxon>Pseudomonadati</taxon>
        <taxon>Pseudomonadota</taxon>
        <taxon>Gammaproteobacteria</taxon>
        <taxon>Enterobacterales</taxon>
        <taxon>Morganellaceae</taxon>
        <taxon>Photorhabdus</taxon>
    </lineage>
</organism>
<evidence type="ECO:0008006" key="4">
    <source>
        <dbReference type="Google" id="ProtNLM"/>
    </source>
</evidence>
<keyword evidence="3" id="KW-1185">Reference proteome</keyword>
<name>A0ABX9ST60_9GAMM</name>
<protein>
    <recommendedName>
        <fullName evidence="4">Fimbrial protein</fullName>
    </recommendedName>
</protein>
<proteinExistence type="predicted"/>
<evidence type="ECO:0000313" key="2">
    <source>
        <dbReference type="EMBL" id="RKS66698.1"/>
    </source>
</evidence>